<dbReference type="Pfam" id="PF03120">
    <property type="entry name" value="OB_DNA_ligase"/>
    <property type="match status" value="1"/>
</dbReference>
<dbReference type="Gene3D" id="1.10.287.610">
    <property type="entry name" value="Helix hairpin bin"/>
    <property type="match status" value="1"/>
</dbReference>
<comment type="catalytic activity">
    <reaction evidence="12 14 15">
        <text>NAD(+) + (deoxyribonucleotide)n-3'-hydroxyl + 5'-phospho-(deoxyribonucleotide)m = (deoxyribonucleotide)n+m + AMP + beta-nicotinamide D-nucleotide.</text>
        <dbReference type="EC" id="6.5.1.2"/>
    </reaction>
</comment>
<keyword evidence="14" id="KW-0464">Manganese</keyword>
<dbReference type="Pfam" id="PF00533">
    <property type="entry name" value="BRCT"/>
    <property type="match status" value="1"/>
</dbReference>
<keyword evidence="10 14" id="KW-0520">NAD</keyword>
<dbReference type="SUPFAM" id="SSF56091">
    <property type="entry name" value="DNA ligase/mRNA capping enzyme, catalytic domain"/>
    <property type="match status" value="1"/>
</dbReference>
<dbReference type="STRING" id="519441.Smon_0947"/>
<evidence type="ECO:0000313" key="18">
    <source>
        <dbReference type="EMBL" id="ACZ01413.1"/>
    </source>
</evidence>
<dbReference type="GO" id="GO:0006281">
    <property type="term" value="P:DNA repair"/>
    <property type="evidence" value="ECO:0007669"/>
    <property type="project" value="UniProtKB-KW"/>
</dbReference>
<evidence type="ECO:0000256" key="3">
    <source>
        <dbReference type="ARBA" id="ARBA00013308"/>
    </source>
</evidence>
<dbReference type="Gene3D" id="3.40.50.10190">
    <property type="entry name" value="BRCT domain"/>
    <property type="match status" value="1"/>
</dbReference>
<feature type="binding site" evidence="14">
    <location>
        <position position="119"/>
    </location>
    <ligand>
        <name>NAD(+)</name>
        <dbReference type="ChEBI" id="CHEBI:57540"/>
    </ligand>
</feature>
<dbReference type="Pfam" id="PF12826">
    <property type="entry name" value="HHH_2"/>
    <property type="match status" value="1"/>
</dbReference>
<dbReference type="PROSITE" id="PS01055">
    <property type="entry name" value="DNA_LIGASE_N1"/>
    <property type="match status" value="1"/>
</dbReference>
<feature type="binding site" evidence="14">
    <location>
        <begin position="89"/>
        <end position="90"/>
    </location>
    <ligand>
        <name>NAD(+)</name>
        <dbReference type="ChEBI" id="CHEBI:57540"/>
    </ligand>
</feature>
<dbReference type="InterPro" id="IPR004150">
    <property type="entry name" value="NAD_DNA_ligase_OB"/>
</dbReference>
<comment type="function">
    <text evidence="1 14">DNA ligase that catalyzes the formation of phosphodiester linkages between 5'-phosphoryl and 3'-hydroxyl groups in double-stranded DNA using NAD as a coenzyme and as the energy source for the reaction. It is essential for DNA replication and repair of damaged DNA.</text>
</comment>
<dbReference type="GO" id="GO:0006260">
    <property type="term" value="P:DNA replication"/>
    <property type="evidence" value="ECO:0007669"/>
    <property type="project" value="UniProtKB-KW"/>
</dbReference>
<evidence type="ECO:0000313" key="19">
    <source>
        <dbReference type="Proteomes" id="UP000002072"/>
    </source>
</evidence>
<dbReference type="Gene3D" id="2.40.50.140">
    <property type="entry name" value="Nucleic acid-binding proteins"/>
    <property type="match status" value="1"/>
</dbReference>
<dbReference type="CDD" id="cd17748">
    <property type="entry name" value="BRCT_DNA_ligase_like"/>
    <property type="match status" value="1"/>
</dbReference>
<dbReference type="OrthoDB" id="9759736at2"/>
<sequence length="675" mass="77530">MLLFDLNNEEEKKKEYEKLIKDIEIYNHHYYNLDESLITDREYDALLKKIELLEKEFPELKLKNSPTEIIGGKSSDKFKKVKHKKAMLSLANTYSMDDLKAFDQRVKKEVGNNVEYVLELKLDGLSISLIYEKGKLIQAVTRGDGSVGEDVTENVIQISTIPKILKDEIDLEVRGEIVLPLKEFERINREREENGETIFANPRNVAAGTIRQLDYSIVKDRNLDCYLYYLVDSEKYGLNTQLESIEYIQKLGFKTTGIFTKCSKIEDLEKEIEYWDNNRKKLEYETDGLVIKVNEYYLHNLLGYTAKSPRWAMAYKFKAEQKETKMLDISFQVGRTGVITPVAELEPVHISGSVVRRASLHNIDEIKRLGLKIGDIVIVEKAAEIIPQVVKVLLEKRSGNEKEIEIIDKCPSCNNTIFKEEGQVALKCKNPNCVEKLKRKIEYFVSRDALNIQGFGNKLVDKFVDLGYIRSIIDIFKLKNHKEELINLDKMGTKSIEKLLDNIDKAKDIGFEKLFYSLGIEYVGKTTSKLVVSHFGSIENIINASLEELVLIEGIGEKVSLSIYNYFKDNENISLINEIKNIGFDLSFEKEQILNNNFITNKKFLATGKFVNYSREEIKKVIEKNGGIYLSSVNKNLDYLIIGEKAGSKLEKAEKLGVRIITEEEFLKLSKLKGE</sequence>
<dbReference type="PROSITE" id="PS01056">
    <property type="entry name" value="DNA_LIGASE_N2"/>
    <property type="match status" value="1"/>
</dbReference>
<proteinExistence type="inferred from homology"/>
<evidence type="ECO:0000256" key="4">
    <source>
        <dbReference type="ARBA" id="ARBA00022598"/>
    </source>
</evidence>
<keyword evidence="16" id="KW-0175">Coiled coil</keyword>
<evidence type="ECO:0000256" key="16">
    <source>
        <dbReference type="SAM" id="Coils"/>
    </source>
</evidence>
<dbReference type="EMBL" id="CP001779">
    <property type="protein sequence ID" value="ACZ01413.1"/>
    <property type="molecule type" value="Genomic_DNA"/>
</dbReference>
<dbReference type="InterPro" id="IPR012340">
    <property type="entry name" value="NA-bd_OB-fold"/>
</dbReference>
<feature type="binding site" evidence="14">
    <location>
        <begin position="40"/>
        <end position="44"/>
    </location>
    <ligand>
        <name>NAD(+)</name>
        <dbReference type="ChEBI" id="CHEBI:57540"/>
    </ligand>
</feature>
<dbReference type="RefSeq" id="WP_012858962.1">
    <property type="nucleotide sequence ID" value="NC_013515.1"/>
</dbReference>
<keyword evidence="8 14" id="KW-0862">Zinc</keyword>
<dbReference type="NCBIfam" id="NF005932">
    <property type="entry name" value="PRK07956.1"/>
    <property type="match status" value="1"/>
</dbReference>
<dbReference type="InterPro" id="IPR010994">
    <property type="entry name" value="RuvA_2-like"/>
</dbReference>
<feature type="active site" description="N6-AMP-lysine intermediate" evidence="14">
    <location>
        <position position="121"/>
    </location>
</feature>
<dbReference type="PANTHER" id="PTHR23389:SF9">
    <property type="entry name" value="DNA LIGASE"/>
    <property type="match status" value="1"/>
</dbReference>
<gene>
    <name evidence="14" type="primary">ligA</name>
    <name evidence="18" type="ordered locus">Smon_0947</name>
</gene>
<feature type="binding site" evidence="14">
    <location>
        <position position="176"/>
    </location>
    <ligand>
        <name>NAD(+)</name>
        <dbReference type="ChEBI" id="CHEBI:57540"/>
    </ligand>
</feature>
<dbReference type="InterPro" id="IPR033136">
    <property type="entry name" value="DNA_ligase_CS"/>
</dbReference>
<evidence type="ECO:0000256" key="5">
    <source>
        <dbReference type="ARBA" id="ARBA00022705"/>
    </source>
</evidence>
<dbReference type="GO" id="GO:0003911">
    <property type="term" value="F:DNA ligase (NAD+) activity"/>
    <property type="evidence" value="ECO:0007669"/>
    <property type="project" value="UniProtKB-UniRule"/>
</dbReference>
<evidence type="ECO:0000259" key="17">
    <source>
        <dbReference type="PROSITE" id="PS50172"/>
    </source>
</evidence>
<dbReference type="CDD" id="cd00114">
    <property type="entry name" value="LIGANc"/>
    <property type="match status" value="1"/>
</dbReference>
<feature type="binding site" evidence="14">
    <location>
        <position position="316"/>
    </location>
    <ligand>
        <name>NAD(+)</name>
        <dbReference type="ChEBI" id="CHEBI:57540"/>
    </ligand>
</feature>
<keyword evidence="6 14" id="KW-0479">Metal-binding</keyword>
<dbReference type="InterPro" id="IPR041663">
    <property type="entry name" value="DisA/LigA_HHH"/>
</dbReference>
<dbReference type="EC" id="6.5.1.2" evidence="2 14"/>
<dbReference type="InterPro" id="IPR018239">
    <property type="entry name" value="DNA_ligase_AS"/>
</dbReference>
<dbReference type="SUPFAM" id="SSF47781">
    <property type="entry name" value="RuvA domain 2-like"/>
    <property type="match status" value="1"/>
</dbReference>
<comment type="similarity">
    <text evidence="13 14">Belongs to the NAD-dependent DNA ligase family. LigA subfamily.</text>
</comment>
<feature type="binding site" evidence="14">
    <location>
        <position position="433"/>
    </location>
    <ligand>
        <name>Zn(2+)</name>
        <dbReference type="ChEBI" id="CHEBI:29105"/>
    </ligand>
</feature>
<dbReference type="InterPro" id="IPR001679">
    <property type="entry name" value="DNA_ligase"/>
</dbReference>
<feature type="binding site" evidence="14">
    <location>
        <position position="410"/>
    </location>
    <ligand>
        <name>Zn(2+)</name>
        <dbReference type="ChEBI" id="CHEBI:29105"/>
    </ligand>
</feature>
<dbReference type="SMART" id="SM00278">
    <property type="entry name" value="HhH1"/>
    <property type="match status" value="3"/>
</dbReference>
<keyword evidence="11 14" id="KW-0234">DNA repair</keyword>
<comment type="cofactor">
    <cofactor evidence="14">
        <name>Mg(2+)</name>
        <dbReference type="ChEBI" id="CHEBI:18420"/>
    </cofactor>
    <cofactor evidence="14">
        <name>Mn(2+)</name>
        <dbReference type="ChEBI" id="CHEBI:29035"/>
    </cofactor>
</comment>
<reference evidence="18 19" key="1">
    <citation type="journal article" date="2009" name="Stand. Genomic Sci.">
        <title>Complete genome sequence of Streptobacillus moniliformis type strain (9901T).</title>
        <authorList>
            <person name="Nolan M."/>
            <person name="Gronow S."/>
            <person name="Lapidus A."/>
            <person name="Ivanova N."/>
            <person name="Copeland A."/>
            <person name="Lucas S."/>
            <person name="Del Rio T.G."/>
            <person name="Chen F."/>
            <person name="Tice H."/>
            <person name="Pitluck S."/>
            <person name="Cheng J.F."/>
            <person name="Sims D."/>
            <person name="Meincke L."/>
            <person name="Bruce D."/>
            <person name="Goodwin L."/>
            <person name="Brettin T."/>
            <person name="Han C."/>
            <person name="Detter J.C."/>
            <person name="Ovchinikova G."/>
            <person name="Pati A."/>
            <person name="Mavromatis K."/>
            <person name="Mikhailova N."/>
            <person name="Chen A."/>
            <person name="Palaniappan K."/>
            <person name="Land M."/>
            <person name="Hauser L."/>
            <person name="Chang Y.J."/>
            <person name="Jeffries C.D."/>
            <person name="Rohde M."/>
            <person name="Sproer C."/>
            <person name="Goker M."/>
            <person name="Bristow J."/>
            <person name="Eisen J.A."/>
            <person name="Markowitz V."/>
            <person name="Hugenholtz P."/>
            <person name="Kyrpides N.C."/>
            <person name="Klenk H.P."/>
            <person name="Chain P."/>
        </authorList>
    </citation>
    <scope>NUCLEOTIDE SEQUENCE [LARGE SCALE GENOMIC DNA]</scope>
    <source>
        <strain evidence="19">ATCC 14647 / DSM 12112 / NCTC 10651 / 9901</strain>
    </source>
</reference>
<feature type="binding site" evidence="14">
    <location>
        <position position="142"/>
    </location>
    <ligand>
        <name>NAD(+)</name>
        <dbReference type="ChEBI" id="CHEBI:57540"/>
    </ligand>
</feature>
<dbReference type="HAMAP" id="MF_01588">
    <property type="entry name" value="DNA_ligase_A"/>
    <property type="match status" value="1"/>
</dbReference>
<keyword evidence="7 14" id="KW-0227">DNA damage</keyword>
<dbReference type="eggNOG" id="COG0272">
    <property type="taxonomic scope" value="Bacteria"/>
</dbReference>
<keyword evidence="19" id="KW-1185">Reference proteome</keyword>
<dbReference type="KEGG" id="smf:Smon_0947"/>
<keyword evidence="4 14" id="KW-0436">Ligase</keyword>
<dbReference type="Gene3D" id="3.30.470.30">
    <property type="entry name" value="DNA ligase/mRNA capping enzyme"/>
    <property type="match status" value="1"/>
</dbReference>
<keyword evidence="9 14" id="KW-0460">Magnesium</keyword>
<dbReference type="PROSITE" id="PS50172">
    <property type="entry name" value="BRCT"/>
    <property type="match status" value="1"/>
</dbReference>
<dbReference type="SUPFAM" id="SSF50249">
    <property type="entry name" value="Nucleic acid-binding proteins"/>
    <property type="match status" value="1"/>
</dbReference>
<evidence type="ECO:0000256" key="11">
    <source>
        <dbReference type="ARBA" id="ARBA00023204"/>
    </source>
</evidence>
<organism evidence="18 19">
    <name type="scientific">Streptobacillus moniliformis (strain ATCC 14647 / DSM 12112 / NCTC 10651 / 9901)</name>
    <dbReference type="NCBI Taxonomy" id="519441"/>
    <lineage>
        <taxon>Bacteria</taxon>
        <taxon>Fusobacteriati</taxon>
        <taxon>Fusobacteriota</taxon>
        <taxon>Fusobacteriia</taxon>
        <taxon>Fusobacteriales</taxon>
        <taxon>Leptotrichiaceae</taxon>
        <taxon>Streptobacillus</taxon>
    </lineage>
</organism>
<dbReference type="GO" id="GO:0005829">
    <property type="term" value="C:cytosol"/>
    <property type="evidence" value="ECO:0007669"/>
    <property type="project" value="TreeGrafter"/>
</dbReference>
<feature type="coiled-coil region" evidence="16">
    <location>
        <begin position="6"/>
        <end position="63"/>
    </location>
</feature>
<dbReference type="FunFam" id="1.10.150.20:FF:000007">
    <property type="entry name" value="DNA ligase"/>
    <property type="match status" value="1"/>
</dbReference>
<dbReference type="SUPFAM" id="SSF52113">
    <property type="entry name" value="BRCT domain"/>
    <property type="match status" value="1"/>
</dbReference>
<protein>
    <recommendedName>
        <fullName evidence="3 14">DNA ligase</fullName>
        <ecNumber evidence="2 14">6.5.1.2</ecNumber>
    </recommendedName>
    <alternativeName>
        <fullName evidence="14">Polydeoxyribonucleotide synthase [NAD(+)]</fullName>
    </alternativeName>
</protein>
<evidence type="ECO:0000256" key="13">
    <source>
        <dbReference type="ARBA" id="ARBA00060881"/>
    </source>
</evidence>
<dbReference type="Gene3D" id="6.20.10.30">
    <property type="match status" value="1"/>
</dbReference>
<feature type="binding site" evidence="14">
    <location>
        <position position="428"/>
    </location>
    <ligand>
        <name>Zn(2+)</name>
        <dbReference type="ChEBI" id="CHEBI:29105"/>
    </ligand>
</feature>
<dbReference type="HOGENOM" id="CLU_007764_2_1_0"/>
<evidence type="ECO:0000256" key="9">
    <source>
        <dbReference type="ARBA" id="ARBA00022842"/>
    </source>
</evidence>
<evidence type="ECO:0000256" key="12">
    <source>
        <dbReference type="ARBA" id="ARBA00034005"/>
    </source>
</evidence>
<dbReference type="Pfam" id="PF01653">
    <property type="entry name" value="DNA_ligase_aden"/>
    <property type="match status" value="1"/>
</dbReference>
<dbReference type="PIRSF" id="PIRSF001604">
    <property type="entry name" value="LigA"/>
    <property type="match status" value="1"/>
</dbReference>
<name>D1AYN7_STRM9</name>
<dbReference type="GO" id="GO:0003677">
    <property type="term" value="F:DNA binding"/>
    <property type="evidence" value="ECO:0007669"/>
    <property type="project" value="InterPro"/>
</dbReference>
<feature type="domain" description="BRCT" evidence="17">
    <location>
        <begin position="594"/>
        <end position="664"/>
    </location>
</feature>
<dbReference type="FunFam" id="2.40.50.140:FF:000012">
    <property type="entry name" value="DNA ligase"/>
    <property type="match status" value="1"/>
</dbReference>
<dbReference type="PANTHER" id="PTHR23389">
    <property type="entry name" value="CHROMOSOME TRANSMISSION FIDELITY FACTOR 18"/>
    <property type="match status" value="1"/>
</dbReference>
<dbReference type="InterPro" id="IPR001357">
    <property type="entry name" value="BRCT_dom"/>
</dbReference>
<evidence type="ECO:0000256" key="2">
    <source>
        <dbReference type="ARBA" id="ARBA00012722"/>
    </source>
</evidence>
<evidence type="ECO:0000256" key="15">
    <source>
        <dbReference type="RuleBase" id="RU000618"/>
    </source>
</evidence>
<dbReference type="GO" id="GO:0046872">
    <property type="term" value="F:metal ion binding"/>
    <property type="evidence" value="ECO:0007669"/>
    <property type="project" value="UniProtKB-KW"/>
</dbReference>
<dbReference type="InterPro" id="IPR013839">
    <property type="entry name" value="DNAligase_adenylation"/>
</dbReference>
<evidence type="ECO:0000256" key="7">
    <source>
        <dbReference type="ARBA" id="ARBA00022763"/>
    </source>
</evidence>
<dbReference type="SMART" id="SM00292">
    <property type="entry name" value="BRCT"/>
    <property type="match status" value="1"/>
</dbReference>
<keyword evidence="5 14" id="KW-0235">DNA replication</keyword>
<evidence type="ECO:0000256" key="8">
    <source>
        <dbReference type="ARBA" id="ARBA00022833"/>
    </source>
</evidence>
<dbReference type="FunFam" id="3.30.470.30:FF:000001">
    <property type="entry name" value="DNA ligase"/>
    <property type="match status" value="1"/>
</dbReference>
<dbReference type="AlphaFoldDB" id="D1AYN7"/>
<dbReference type="InterPro" id="IPR003583">
    <property type="entry name" value="Hlx-hairpin-Hlx_DNA-bd_motif"/>
</dbReference>
<dbReference type="SMART" id="SM00532">
    <property type="entry name" value="LIGANc"/>
    <property type="match status" value="1"/>
</dbReference>
<dbReference type="NCBIfam" id="TIGR00575">
    <property type="entry name" value="dnlj"/>
    <property type="match status" value="1"/>
</dbReference>
<evidence type="ECO:0000256" key="14">
    <source>
        <dbReference type="HAMAP-Rule" id="MF_01588"/>
    </source>
</evidence>
<dbReference type="InterPro" id="IPR013840">
    <property type="entry name" value="DNAligase_N"/>
</dbReference>
<dbReference type="Proteomes" id="UP000002072">
    <property type="component" value="Chromosome"/>
</dbReference>
<feature type="binding site" evidence="14">
    <location>
        <position position="413"/>
    </location>
    <ligand>
        <name>Zn(2+)</name>
        <dbReference type="ChEBI" id="CHEBI:29105"/>
    </ligand>
</feature>
<dbReference type="InterPro" id="IPR036420">
    <property type="entry name" value="BRCT_dom_sf"/>
</dbReference>
<accession>D1AYN7</accession>
<evidence type="ECO:0000256" key="1">
    <source>
        <dbReference type="ARBA" id="ARBA00004067"/>
    </source>
</evidence>
<dbReference type="Gene3D" id="1.10.150.20">
    <property type="entry name" value="5' to 3' exonuclease, C-terminal subdomain"/>
    <property type="match status" value="2"/>
</dbReference>
<evidence type="ECO:0000256" key="10">
    <source>
        <dbReference type="ARBA" id="ARBA00023027"/>
    </source>
</evidence>
<evidence type="ECO:0000256" key="6">
    <source>
        <dbReference type="ARBA" id="ARBA00022723"/>
    </source>
</evidence>
<dbReference type="GeneID" id="29674096"/>
<feature type="binding site" evidence="14">
    <location>
        <position position="292"/>
    </location>
    <ligand>
        <name>NAD(+)</name>
        <dbReference type="ChEBI" id="CHEBI:57540"/>
    </ligand>
</feature>